<gene>
    <name evidence="1" type="ORF">JAAARDRAFT_80129</name>
</gene>
<accession>A0A067PXA4</accession>
<proteinExistence type="predicted"/>
<name>A0A067PXA4_9AGAM</name>
<evidence type="ECO:0000313" key="2">
    <source>
        <dbReference type="Proteomes" id="UP000027265"/>
    </source>
</evidence>
<sequence length="168" mass="18716">MSRQEGFYQAGISAHPTKAMPLRWWLNNKSALMTTKPMLKAPRGHTKIGSLPGPDARYLMQWWNADHTPFSISDSIGYTAIHSTLSDLSVSAVRIPFKPLLARLQGHDNLIEAGIELVLRLIPKGRLAEINRFLSSDMKNTMCQGVVLLREDTEDQDGCKLAVRDGDS</sequence>
<evidence type="ECO:0000313" key="1">
    <source>
        <dbReference type="EMBL" id="KDQ54961.1"/>
    </source>
</evidence>
<protein>
    <submittedName>
        <fullName evidence="1">Uncharacterized protein</fullName>
    </submittedName>
</protein>
<keyword evidence="2" id="KW-1185">Reference proteome</keyword>
<dbReference type="Proteomes" id="UP000027265">
    <property type="component" value="Unassembled WGS sequence"/>
</dbReference>
<dbReference type="HOGENOM" id="CLU_1586718_0_0_1"/>
<dbReference type="EMBL" id="KL197727">
    <property type="protein sequence ID" value="KDQ54961.1"/>
    <property type="molecule type" value="Genomic_DNA"/>
</dbReference>
<reference evidence="2" key="1">
    <citation type="journal article" date="2014" name="Proc. Natl. Acad. Sci. U.S.A.">
        <title>Extensive sampling of basidiomycete genomes demonstrates inadequacy of the white-rot/brown-rot paradigm for wood decay fungi.</title>
        <authorList>
            <person name="Riley R."/>
            <person name="Salamov A.A."/>
            <person name="Brown D.W."/>
            <person name="Nagy L.G."/>
            <person name="Floudas D."/>
            <person name="Held B.W."/>
            <person name="Levasseur A."/>
            <person name="Lombard V."/>
            <person name="Morin E."/>
            <person name="Otillar R."/>
            <person name="Lindquist E.A."/>
            <person name="Sun H."/>
            <person name="LaButti K.M."/>
            <person name="Schmutz J."/>
            <person name="Jabbour D."/>
            <person name="Luo H."/>
            <person name="Baker S.E."/>
            <person name="Pisabarro A.G."/>
            <person name="Walton J.D."/>
            <person name="Blanchette R.A."/>
            <person name="Henrissat B."/>
            <person name="Martin F."/>
            <person name="Cullen D."/>
            <person name="Hibbett D.S."/>
            <person name="Grigoriev I.V."/>
        </authorList>
    </citation>
    <scope>NUCLEOTIDE SEQUENCE [LARGE SCALE GENOMIC DNA]</scope>
    <source>
        <strain evidence="2">MUCL 33604</strain>
    </source>
</reference>
<organism evidence="1 2">
    <name type="scientific">Jaapia argillacea MUCL 33604</name>
    <dbReference type="NCBI Taxonomy" id="933084"/>
    <lineage>
        <taxon>Eukaryota</taxon>
        <taxon>Fungi</taxon>
        <taxon>Dikarya</taxon>
        <taxon>Basidiomycota</taxon>
        <taxon>Agaricomycotina</taxon>
        <taxon>Agaricomycetes</taxon>
        <taxon>Agaricomycetidae</taxon>
        <taxon>Jaapiales</taxon>
        <taxon>Jaapiaceae</taxon>
        <taxon>Jaapia</taxon>
    </lineage>
</organism>
<dbReference type="InParanoid" id="A0A067PXA4"/>
<dbReference type="AlphaFoldDB" id="A0A067PXA4"/>